<name>A0A0C2BGA9_9BILA</name>
<feature type="non-terminal residue" evidence="1">
    <location>
        <position position="1"/>
    </location>
</feature>
<gene>
    <name evidence="1" type="ORF">ANCDUO_27233</name>
</gene>
<dbReference type="AlphaFoldDB" id="A0A0C2BGA9"/>
<reference evidence="1 2" key="1">
    <citation type="submission" date="2013-12" db="EMBL/GenBank/DDBJ databases">
        <title>Draft genome of the parsitic nematode Ancylostoma duodenale.</title>
        <authorList>
            <person name="Mitreva M."/>
        </authorList>
    </citation>
    <scope>NUCLEOTIDE SEQUENCE [LARGE SCALE GENOMIC DNA]</scope>
    <source>
        <strain evidence="1 2">Zhejiang</strain>
    </source>
</reference>
<sequence>LKSANNKDINVRGHFNCNYNIEGHEGKGTFHVANTMSLLGLIAQNGLLFRRLRDGTICDVSVATLRASLTKQLQK</sequence>
<evidence type="ECO:0000313" key="2">
    <source>
        <dbReference type="Proteomes" id="UP000054047"/>
    </source>
</evidence>
<organism evidence="1 2">
    <name type="scientific">Ancylostoma duodenale</name>
    <dbReference type="NCBI Taxonomy" id="51022"/>
    <lineage>
        <taxon>Eukaryota</taxon>
        <taxon>Metazoa</taxon>
        <taxon>Ecdysozoa</taxon>
        <taxon>Nematoda</taxon>
        <taxon>Chromadorea</taxon>
        <taxon>Rhabditida</taxon>
        <taxon>Rhabditina</taxon>
        <taxon>Rhabditomorpha</taxon>
        <taxon>Strongyloidea</taxon>
        <taxon>Ancylostomatidae</taxon>
        <taxon>Ancylostomatinae</taxon>
        <taxon>Ancylostoma</taxon>
    </lineage>
</organism>
<dbReference type="EMBL" id="KN792724">
    <property type="protein sequence ID" value="KIH42778.1"/>
    <property type="molecule type" value="Genomic_DNA"/>
</dbReference>
<protein>
    <submittedName>
        <fullName evidence="1">Uncharacterized protein</fullName>
    </submittedName>
</protein>
<evidence type="ECO:0000313" key="1">
    <source>
        <dbReference type="EMBL" id="KIH42778.1"/>
    </source>
</evidence>
<dbReference type="OrthoDB" id="5859943at2759"/>
<dbReference type="Proteomes" id="UP000054047">
    <property type="component" value="Unassembled WGS sequence"/>
</dbReference>
<proteinExistence type="predicted"/>
<accession>A0A0C2BGA9</accession>
<keyword evidence="2" id="KW-1185">Reference proteome</keyword>